<dbReference type="EMBL" id="RBRY01000037">
    <property type="protein sequence ID" value="RMR61025.1"/>
    <property type="molecule type" value="Genomic_DNA"/>
</dbReference>
<evidence type="ECO:0000256" key="9">
    <source>
        <dbReference type="ARBA" id="ARBA00050776"/>
    </source>
</evidence>
<keyword evidence="6" id="KW-0663">Pyridoxal phosphate</keyword>
<evidence type="ECO:0000256" key="1">
    <source>
        <dbReference type="ARBA" id="ARBA00001933"/>
    </source>
</evidence>
<dbReference type="GO" id="GO:0051536">
    <property type="term" value="F:iron-sulfur cluster binding"/>
    <property type="evidence" value="ECO:0007669"/>
    <property type="project" value="UniProtKB-KW"/>
</dbReference>
<keyword evidence="7" id="KW-0408">Iron</keyword>
<dbReference type="PROSITE" id="PS00595">
    <property type="entry name" value="AA_TRANSFER_CLASS_5"/>
    <property type="match status" value="1"/>
</dbReference>
<dbReference type="InterPro" id="IPR015424">
    <property type="entry name" value="PyrdxlP-dep_Trfase"/>
</dbReference>
<dbReference type="Gene3D" id="3.40.640.10">
    <property type="entry name" value="Type I PLP-dependent aspartate aminotransferase-like (Major domain)"/>
    <property type="match status" value="1"/>
</dbReference>
<dbReference type="InterPro" id="IPR015422">
    <property type="entry name" value="PyrdxlP-dep_Trfase_small"/>
</dbReference>
<name>A0A3M4WAJ7_PSECI</name>
<dbReference type="EC" id="2.8.1.7" evidence="3"/>
<evidence type="ECO:0000256" key="3">
    <source>
        <dbReference type="ARBA" id="ARBA00012239"/>
    </source>
</evidence>
<dbReference type="InterPro" id="IPR000192">
    <property type="entry name" value="Aminotrans_V_dom"/>
</dbReference>
<comment type="caution">
    <text evidence="12">The sequence shown here is derived from an EMBL/GenBank/DDBJ whole genome shotgun (WGS) entry which is preliminary data.</text>
</comment>
<keyword evidence="5" id="KW-0479">Metal-binding</keyword>
<feature type="domain" description="Aminotransferase class V" evidence="11">
    <location>
        <begin position="7"/>
        <end position="344"/>
    </location>
</feature>
<proteinExistence type="inferred from homology"/>
<dbReference type="InterPro" id="IPR016454">
    <property type="entry name" value="Cysteine_dSase"/>
</dbReference>
<dbReference type="RefSeq" id="WP_122320562.1">
    <property type="nucleotide sequence ID" value="NZ_RBRY01000037.1"/>
</dbReference>
<evidence type="ECO:0000259" key="11">
    <source>
        <dbReference type="Pfam" id="PF00266"/>
    </source>
</evidence>
<dbReference type="PANTHER" id="PTHR11601">
    <property type="entry name" value="CYSTEINE DESULFURYLASE FAMILY MEMBER"/>
    <property type="match status" value="1"/>
</dbReference>
<comment type="similarity">
    <text evidence="2">Belongs to the class-V pyridoxal-phosphate-dependent aminotransferase family. NifS/IscS subfamily.</text>
</comment>
<dbReference type="Pfam" id="PF00266">
    <property type="entry name" value="Aminotran_5"/>
    <property type="match status" value="1"/>
</dbReference>
<keyword evidence="8" id="KW-0411">Iron-sulfur</keyword>
<dbReference type="Gene3D" id="3.90.1150.10">
    <property type="entry name" value="Aspartate Aminotransferase, domain 1"/>
    <property type="match status" value="1"/>
</dbReference>
<dbReference type="GO" id="GO:0046872">
    <property type="term" value="F:metal ion binding"/>
    <property type="evidence" value="ECO:0007669"/>
    <property type="project" value="UniProtKB-KW"/>
</dbReference>
<evidence type="ECO:0000313" key="12">
    <source>
        <dbReference type="EMBL" id="RMR61025.1"/>
    </source>
</evidence>
<keyword evidence="4 12" id="KW-0808">Transferase</keyword>
<evidence type="ECO:0000313" key="13">
    <source>
        <dbReference type="Proteomes" id="UP000278332"/>
    </source>
</evidence>
<evidence type="ECO:0000256" key="6">
    <source>
        <dbReference type="ARBA" id="ARBA00022898"/>
    </source>
</evidence>
<gene>
    <name evidence="12" type="ORF">ALP84_03809</name>
</gene>
<dbReference type="InterPro" id="IPR020578">
    <property type="entry name" value="Aminotrans_V_PyrdxlP_BS"/>
</dbReference>
<dbReference type="Proteomes" id="UP000278332">
    <property type="component" value="Unassembled WGS sequence"/>
</dbReference>
<sequence length="388" mass="42365">MNNDHPIYLDNNATTEMDRRVFEAMIPYFINKFGNPSSAEHIFGVTASSAVEEARCKVALAIGAAPEEIFFTGSCTESDNLAIIGTVRATGSPQHIITSKIEHPAVLESFRQLESEGHRVTYLPVDDCGKIRLEELEATLKRERVFLVSIMGANNEVGTLQPLSEISILCRNNGALFHSDLAQMPSYFKISVNTLGLDLASFSGHKINGPKGVGILFVRRQRPRIKLLPLSWGGGHERGLRNGTLNVPLIVGMGVAMEIAASEYEQSNSIVTQRRELLKTELSSSLTEVSFNGHSVERLPGNLSVSMTGIEPLALIRLLRNDVAFSASSACSTQTVKTSHVLMAMFGDTPRARRAFRLSPSKTTSEAEILHASKSIINGCAQLRTFSH</sequence>
<comment type="cofactor">
    <cofactor evidence="1 10">
        <name>pyridoxal 5'-phosphate</name>
        <dbReference type="ChEBI" id="CHEBI:597326"/>
    </cofactor>
</comment>
<dbReference type="PIRSF" id="PIRSF005572">
    <property type="entry name" value="NifS"/>
    <property type="match status" value="1"/>
</dbReference>
<dbReference type="GO" id="GO:0031071">
    <property type="term" value="F:cysteine desulfurase activity"/>
    <property type="evidence" value="ECO:0007669"/>
    <property type="project" value="UniProtKB-EC"/>
</dbReference>
<evidence type="ECO:0000256" key="8">
    <source>
        <dbReference type="ARBA" id="ARBA00023014"/>
    </source>
</evidence>
<evidence type="ECO:0000256" key="2">
    <source>
        <dbReference type="ARBA" id="ARBA00006490"/>
    </source>
</evidence>
<keyword evidence="12" id="KW-0032">Aminotransferase</keyword>
<dbReference type="InterPro" id="IPR015421">
    <property type="entry name" value="PyrdxlP-dep_Trfase_major"/>
</dbReference>
<dbReference type="Gene3D" id="1.10.260.50">
    <property type="match status" value="1"/>
</dbReference>
<evidence type="ECO:0000256" key="5">
    <source>
        <dbReference type="ARBA" id="ARBA00022723"/>
    </source>
</evidence>
<accession>A0A3M4WAJ7</accession>
<dbReference type="AlphaFoldDB" id="A0A3M4WAJ7"/>
<comment type="catalytic activity">
    <reaction evidence="9">
        <text>(sulfur carrier)-H + L-cysteine = (sulfur carrier)-SH + L-alanine</text>
        <dbReference type="Rhea" id="RHEA:43892"/>
        <dbReference type="Rhea" id="RHEA-COMP:14737"/>
        <dbReference type="Rhea" id="RHEA-COMP:14739"/>
        <dbReference type="ChEBI" id="CHEBI:29917"/>
        <dbReference type="ChEBI" id="CHEBI:35235"/>
        <dbReference type="ChEBI" id="CHEBI:57972"/>
        <dbReference type="ChEBI" id="CHEBI:64428"/>
        <dbReference type="EC" id="2.8.1.7"/>
    </reaction>
</comment>
<reference evidence="12 13" key="1">
    <citation type="submission" date="2018-08" db="EMBL/GenBank/DDBJ databases">
        <title>Recombination of ecologically and evolutionarily significant loci maintains genetic cohesion in the Pseudomonas syringae species complex.</title>
        <authorList>
            <person name="Dillon M."/>
            <person name="Thakur S."/>
            <person name="Almeida R.N.D."/>
            <person name="Weir B.S."/>
            <person name="Guttman D.S."/>
        </authorList>
    </citation>
    <scope>NUCLEOTIDE SEQUENCE [LARGE SCALE GENOMIC DNA]</scope>
    <source>
        <strain evidence="12 13">ICMP 6917</strain>
    </source>
</reference>
<dbReference type="SUPFAM" id="SSF53383">
    <property type="entry name" value="PLP-dependent transferases"/>
    <property type="match status" value="1"/>
</dbReference>
<organism evidence="12 13">
    <name type="scientific">Pseudomonas cichorii</name>
    <dbReference type="NCBI Taxonomy" id="36746"/>
    <lineage>
        <taxon>Bacteria</taxon>
        <taxon>Pseudomonadati</taxon>
        <taxon>Pseudomonadota</taxon>
        <taxon>Gammaproteobacteria</taxon>
        <taxon>Pseudomonadales</taxon>
        <taxon>Pseudomonadaceae</taxon>
        <taxon>Pseudomonas</taxon>
    </lineage>
</organism>
<evidence type="ECO:0000256" key="4">
    <source>
        <dbReference type="ARBA" id="ARBA00022679"/>
    </source>
</evidence>
<dbReference type="GO" id="GO:0008483">
    <property type="term" value="F:transaminase activity"/>
    <property type="evidence" value="ECO:0007669"/>
    <property type="project" value="UniProtKB-KW"/>
</dbReference>
<evidence type="ECO:0000256" key="10">
    <source>
        <dbReference type="RuleBase" id="RU004504"/>
    </source>
</evidence>
<evidence type="ECO:0000256" key="7">
    <source>
        <dbReference type="ARBA" id="ARBA00023004"/>
    </source>
</evidence>
<protein>
    <recommendedName>
        <fullName evidence="3">cysteine desulfurase</fullName>
        <ecNumber evidence="3">2.8.1.7</ecNumber>
    </recommendedName>
</protein>
<dbReference type="PANTHER" id="PTHR11601:SF34">
    <property type="entry name" value="CYSTEINE DESULFURASE"/>
    <property type="match status" value="1"/>
</dbReference>